<sequence length="78" mass="8715">MKWITKFTCSLRVSDAGHHPRLKASASDERVPGAPYAAGEPTERRLKFELKSRPLAVRPGEHVETSVTFSSRPQLRGK</sequence>
<protein>
    <submittedName>
        <fullName evidence="2">Uncharacterized protein</fullName>
    </submittedName>
</protein>
<name>A0A4C1Z4D9_EUMVA</name>
<organism evidence="2 3">
    <name type="scientific">Eumeta variegata</name>
    <name type="common">Bagworm moth</name>
    <name type="synonym">Eumeta japonica</name>
    <dbReference type="NCBI Taxonomy" id="151549"/>
    <lineage>
        <taxon>Eukaryota</taxon>
        <taxon>Metazoa</taxon>
        <taxon>Ecdysozoa</taxon>
        <taxon>Arthropoda</taxon>
        <taxon>Hexapoda</taxon>
        <taxon>Insecta</taxon>
        <taxon>Pterygota</taxon>
        <taxon>Neoptera</taxon>
        <taxon>Endopterygota</taxon>
        <taxon>Lepidoptera</taxon>
        <taxon>Glossata</taxon>
        <taxon>Ditrysia</taxon>
        <taxon>Tineoidea</taxon>
        <taxon>Psychidae</taxon>
        <taxon>Oiketicinae</taxon>
        <taxon>Eumeta</taxon>
    </lineage>
</organism>
<evidence type="ECO:0000313" key="2">
    <source>
        <dbReference type="EMBL" id="GBP81944.1"/>
    </source>
</evidence>
<accession>A0A4C1Z4D9</accession>
<dbReference type="Proteomes" id="UP000299102">
    <property type="component" value="Unassembled WGS sequence"/>
</dbReference>
<proteinExistence type="predicted"/>
<evidence type="ECO:0000256" key="1">
    <source>
        <dbReference type="SAM" id="MobiDB-lite"/>
    </source>
</evidence>
<feature type="compositionally biased region" description="Polar residues" evidence="1">
    <location>
        <begin position="65"/>
        <end position="78"/>
    </location>
</feature>
<dbReference type="EMBL" id="BGZK01001539">
    <property type="protein sequence ID" value="GBP81944.1"/>
    <property type="molecule type" value="Genomic_DNA"/>
</dbReference>
<reference evidence="2 3" key="1">
    <citation type="journal article" date="2019" name="Commun. Biol.">
        <title>The bagworm genome reveals a unique fibroin gene that provides high tensile strength.</title>
        <authorList>
            <person name="Kono N."/>
            <person name="Nakamura H."/>
            <person name="Ohtoshi R."/>
            <person name="Tomita M."/>
            <person name="Numata K."/>
            <person name="Arakawa K."/>
        </authorList>
    </citation>
    <scope>NUCLEOTIDE SEQUENCE [LARGE SCALE GENOMIC DNA]</scope>
</reference>
<feature type="region of interest" description="Disordered" evidence="1">
    <location>
        <begin position="19"/>
        <end position="40"/>
    </location>
</feature>
<comment type="caution">
    <text evidence="2">The sequence shown here is derived from an EMBL/GenBank/DDBJ whole genome shotgun (WGS) entry which is preliminary data.</text>
</comment>
<dbReference type="AlphaFoldDB" id="A0A4C1Z4D9"/>
<feature type="region of interest" description="Disordered" evidence="1">
    <location>
        <begin position="59"/>
        <end position="78"/>
    </location>
</feature>
<keyword evidence="3" id="KW-1185">Reference proteome</keyword>
<gene>
    <name evidence="2" type="ORF">EVAR_26457_1</name>
</gene>
<evidence type="ECO:0000313" key="3">
    <source>
        <dbReference type="Proteomes" id="UP000299102"/>
    </source>
</evidence>